<evidence type="ECO:0000259" key="6">
    <source>
        <dbReference type="PROSITE" id="PS50977"/>
    </source>
</evidence>
<evidence type="ECO:0000313" key="7">
    <source>
        <dbReference type="EMBL" id="CUX26659.1"/>
    </source>
</evidence>
<keyword evidence="1" id="KW-0805">Transcription regulation</keyword>
<evidence type="ECO:0000256" key="3">
    <source>
        <dbReference type="ARBA" id="ARBA00023163"/>
    </source>
</evidence>
<dbReference type="PANTHER" id="PTHR30055">
    <property type="entry name" value="HTH-TYPE TRANSCRIPTIONAL REGULATOR RUTR"/>
    <property type="match status" value="1"/>
</dbReference>
<evidence type="ECO:0000256" key="5">
    <source>
        <dbReference type="SAM" id="MobiDB-lite"/>
    </source>
</evidence>
<protein>
    <submittedName>
        <fullName evidence="7">TetR family transcriptional regulatory protein</fullName>
    </submittedName>
</protein>
<dbReference type="PANTHER" id="PTHR30055:SF234">
    <property type="entry name" value="HTH-TYPE TRANSCRIPTIONAL REGULATOR BETI"/>
    <property type="match status" value="1"/>
</dbReference>
<dbReference type="Proteomes" id="UP000191987">
    <property type="component" value="Unassembled WGS sequence"/>
</dbReference>
<evidence type="ECO:0000256" key="1">
    <source>
        <dbReference type="ARBA" id="ARBA00023015"/>
    </source>
</evidence>
<reference evidence="7 8" key="1">
    <citation type="submission" date="2016-01" db="EMBL/GenBank/DDBJ databases">
        <authorList>
            <person name="Oliw E.H."/>
        </authorList>
    </citation>
    <scope>NUCLEOTIDE SEQUENCE [LARGE SCALE GENOMIC DNA]</scope>
    <source>
        <strain evidence="7 8">Zutra 3-1</strain>
    </source>
</reference>
<dbReference type="EMBL" id="FBWG01000012">
    <property type="protein sequence ID" value="CUX26659.1"/>
    <property type="molecule type" value="Genomic_DNA"/>
</dbReference>
<dbReference type="PRINTS" id="PR00455">
    <property type="entry name" value="HTHTETR"/>
</dbReference>
<dbReference type="PROSITE" id="PS50977">
    <property type="entry name" value="HTH_TETR_2"/>
    <property type="match status" value="1"/>
</dbReference>
<dbReference type="AlphaFoldDB" id="A0A1S7PUI0"/>
<feature type="domain" description="HTH tetR-type" evidence="6">
    <location>
        <begin position="22"/>
        <end position="82"/>
    </location>
</feature>
<keyword evidence="3" id="KW-0804">Transcription</keyword>
<keyword evidence="2 4" id="KW-0238">DNA-binding</keyword>
<gene>
    <name evidence="7" type="ORF">AGR7C_Cc20014</name>
</gene>
<feature type="region of interest" description="Disordered" evidence="5">
    <location>
        <begin position="1"/>
        <end position="22"/>
    </location>
</feature>
<feature type="DNA-binding region" description="H-T-H motif" evidence="4">
    <location>
        <begin position="45"/>
        <end position="64"/>
    </location>
</feature>
<accession>A0A1S7PUI0</accession>
<dbReference type="InterPro" id="IPR001647">
    <property type="entry name" value="HTH_TetR"/>
</dbReference>
<evidence type="ECO:0000256" key="4">
    <source>
        <dbReference type="PROSITE-ProRule" id="PRU00335"/>
    </source>
</evidence>
<dbReference type="GO" id="GO:0000976">
    <property type="term" value="F:transcription cis-regulatory region binding"/>
    <property type="evidence" value="ECO:0007669"/>
    <property type="project" value="TreeGrafter"/>
</dbReference>
<dbReference type="InterPro" id="IPR009057">
    <property type="entry name" value="Homeodomain-like_sf"/>
</dbReference>
<proteinExistence type="predicted"/>
<dbReference type="Gene3D" id="1.10.357.10">
    <property type="entry name" value="Tetracycline Repressor, domain 2"/>
    <property type="match status" value="1"/>
</dbReference>
<sequence>MSTRIAKRKTEMRKEPRQERSRATVDAVIHAAARILSDHGWAGFTTNRVAETAGVSIGSLYQYFPDKISIVEAVRHRHLEDCLSVMKSVSQKRQSLATFVEELVTGMIGVHSIHPGLHKVLLDDAPSHEGTNDPNSVFEQEYLGLYAAAIAAHMTAGTKGESRTAALIVSDAIDGIIHNAARRGELQSPKVRREMIALVHAYLSQATGE</sequence>
<organism evidence="7 8">
    <name type="scientific">Agrobacterium deltaense Zutra 3/1</name>
    <dbReference type="NCBI Taxonomy" id="1183427"/>
    <lineage>
        <taxon>Bacteria</taxon>
        <taxon>Pseudomonadati</taxon>
        <taxon>Pseudomonadota</taxon>
        <taxon>Alphaproteobacteria</taxon>
        <taxon>Hyphomicrobiales</taxon>
        <taxon>Rhizobiaceae</taxon>
        <taxon>Rhizobium/Agrobacterium group</taxon>
        <taxon>Agrobacterium</taxon>
    </lineage>
</organism>
<dbReference type="GO" id="GO:0003700">
    <property type="term" value="F:DNA-binding transcription factor activity"/>
    <property type="evidence" value="ECO:0007669"/>
    <property type="project" value="TreeGrafter"/>
</dbReference>
<evidence type="ECO:0000256" key="2">
    <source>
        <dbReference type="ARBA" id="ARBA00023125"/>
    </source>
</evidence>
<dbReference type="Pfam" id="PF17918">
    <property type="entry name" value="TetR_C_15"/>
    <property type="match status" value="1"/>
</dbReference>
<name>A0A1S7PUI0_9HYPH</name>
<dbReference type="SUPFAM" id="SSF46689">
    <property type="entry name" value="Homeodomain-like"/>
    <property type="match status" value="1"/>
</dbReference>
<dbReference type="InterPro" id="IPR050109">
    <property type="entry name" value="HTH-type_TetR-like_transc_reg"/>
</dbReference>
<evidence type="ECO:0000313" key="8">
    <source>
        <dbReference type="Proteomes" id="UP000191987"/>
    </source>
</evidence>
<dbReference type="InterPro" id="IPR041669">
    <property type="entry name" value="TetR_C_15"/>
</dbReference>
<dbReference type="Pfam" id="PF00440">
    <property type="entry name" value="TetR_N"/>
    <property type="match status" value="1"/>
</dbReference>
<feature type="compositionally biased region" description="Basic and acidic residues" evidence="5">
    <location>
        <begin position="8"/>
        <end position="22"/>
    </location>
</feature>